<evidence type="ECO:0008006" key="4">
    <source>
        <dbReference type="Google" id="ProtNLM"/>
    </source>
</evidence>
<evidence type="ECO:0000313" key="3">
    <source>
        <dbReference type="Proteomes" id="UP001058124"/>
    </source>
</evidence>
<sequence length="371" mass="43313">MRKNGMNDFFEVNFMKLREKDNSYPSAEIRYKDLSNIYSFITFNNIKKTKETSLNENSSNYPSIGYDIQGKAHNLLIDVLESEKNKIPRHKTNRITDSDEGITLGSKVDTEYRKSLKDSLDHKESMFNKLLEKYSDIKKEVKGRITLIPVSFYINEDTNGELEYIIDNLTVINQAFNLMINKIKHRIMYKRIAGYTRISMIDETFTPYVHVLFFIQDGVINNDFIKKIVLEWCSFIPANRNCRVGIYSFDFNFLLSLYSELTDRQGNTYIAKNHAGRGIEKTADLFVNDILNPFPNTKGQFYDSREPFSLPASLIRAKRRSEEQNETEESSAKTKNQSIYNKIKNTPTEHKEYLLRIAKKINKIPFMHTIS</sequence>
<comment type="caution">
    <text evidence="2">The sequence shown here is derived from an EMBL/GenBank/DDBJ whole genome shotgun (WGS) entry which is preliminary data.</text>
</comment>
<dbReference type="AlphaFoldDB" id="A0AAV5MZF8"/>
<proteinExistence type="predicted"/>
<organism evidence="2 3">
    <name type="scientific">Leminorella grimontii</name>
    <dbReference type="NCBI Taxonomy" id="82981"/>
    <lineage>
        <taxon>Bacteria</taxon>
        <taxon>Pseudomonadati</taxon>
        <taxon>Pseudomonadota</taxon>
        <taxon>Gammaproteobacteria</taxon>
        <taxon>Enterobacterales</taxon>
        <taxon>Budviciaceae</taxon>
        <taxon>Leminorella</taxon>
    </lineage>
</organism>
<feature type="region of interest" description="Disordered" evidence="1">
    <location>
        <begin position="318"/>
        <end position="340"/>
    </location>
</feature>
<evidence type="ECO:0000313" key="2">
    <source>
        <dbReference type="EMBL" id="GKX55241.1"/>
    </source>
</evidence>
<dbReference type="RefSeq" id="WP_027274170.1">
    <property type="nucleotide sequence ID" value="NZ_BRLH01000002.1"/>
</dbReference>
<dbReference type="Proteomes" id="UP001058124">
    <property type="component" value="Unassembled WGS sequence"/>
</dbReference>
<name>A0AAV5MZF8_9GAMM</name>
<dbReference type="EMBL" id="BRLH01000002">
    <property type="protein sequence ID" value="GKX55241.1"/>
    <property type="molecule type" value="Genomic_DNA"/>
</dbReference>
<keyword evidence="3" id="KW-1185">Reference proteome</keyword>
<evidence type="ECO:0000256" key="1">
    <source>
        <dbReference type="SAM" id="MobiDB-lite"/>
    </source>
</evidence>
<accession>A0AAV5MZF8</accession>
<reference evidence="2" key="1">
    <citation type="submission" date="2022-06" db="EMBL/GenBank/DDBJ databases">
        <title>Draft genome sequences of Leminorella grimontii str. JCM5902.</title>
        <authorList>
            <person name="Wakabayashi Y."/>
            <person name="Kojima K."/>
        </authorList>
    </citation>
    <scope>NUCLEOTIDE SEQUENCE</scope>
    <source>
        <strain evidence="2">JCM 5902</strain>
    </source>
</reference>
<gene>
    <name evidence="2" type="ORF">SOASR030_13530</name>
</gene>
<protein>
    <recommendedName>
        <fullName evidence="4">Inovirus Gp2 family protein</fullName>
    </recommendedName>
</protein>